<feature type="non-terminal residue" evidence="1">
    <location>
        <position position="1"/>
    </location>
</feature>
<name>A0A699WUY5_TANCI</name>
<dbReference type="AlphaFoldDB" id="A0A699WUY5"/>
<feature type="non-terminal residue" evidence="1">
    <location>
        <position position="115"/>
    </location>
</feature>
<sequence>NGLAVFLIIEGDQFVHAVIVPAIMGRALEVPFDGAVIGVQRQPRRGIQVIARPHVRIPRRGVAGANQDLVIAGVVIAAKPRRRAAGLPQVARPGLVRLATGDPVFNGLAVLVDVP</sequence>
<proteinExistence type="predicted"/>
<organism evidence="1">
    <name type="scientific">Tanacetum cinerariifolium</name>
    <name type="common">Dalmatian daisy</name>
    <name type="synonym">Chrysanthemum cinerariifolium</name>
    <dbReference type="NCBI Taxonomy" id="118510"/>
    <lineage>
        <taxon>Eukaryota</taxon>
        <taxon>Viridiplantae</taxon>
        <taxon>Streptophyta</taxon>
        <taxon>Embryophyta</taxon>
        <taxon>Tracheophyta</taxon>
        <taxon>Spermatophyta</taxon>
        <taxon>Magnoliopsida</taxon>
        <taxon>eudicotyledons</taxon>
        <taxon>Gunneridae</taxon>
        <taxon>Pentapetalae</taxon>
        <taxon>asterids</taxon>
        <taxon>campanulids</taxon>
        <taxon>Asterales</taxon>
        <taxon>Asteraceae</taxon>
        <taxon>Asteroideae</taxon>
        <taxon>Anthemideae</taxon>
        <taxon>Anthemidinae</taxon>
        <taxon>Tanacetum</taxon>
    </lineage>
</organism>
<reference evidence="1" key="1">
    <citation type="journal article" date="2019" name="Sci. Rep.">
        <title>Draft genome of Tanacetum cinerariifolium, the natural source of mosquito coil.</title>
        <authorList>
            <person name="Yamashiro T."/>
            <person name="Shiraishi A."/>
            <person name="Satake H."/>
            <person name="Nakayama K."/>
        </authorList>
    </citation>
    <scope>NUCLEOTIDE SEQUENCE</scope>
</reference>
<comment type="caution">
    <text evidence="1">The sequence shown here is derived from an EMBL/GenBank/DDBJ whole genome shotgun (WGS) entry which is preliminary data.</text>
</comment>
<protein>
    <submittedName>
        <fullName evidence="1">Uncharacterized protein</fullName>
    </submittedName>
</protein>
<gene>
    <name evidence="1" type="ORF">Tci_922778</name>
</gene>
<accession>A0A699WUY5</accession>
<evidence type="ECO:0000313" key="1">
    <source>
        <dbReference type="EMBL" id="GFD50809.1"/>
    </source>
</evidence>
<dbReference type="EMBL" id="BKCJ011761896">
    <property type="protein sequence ID" value="GFD50809.1"/>
    <property type="molecule type" value="Genomic_DNA"/>
</dbReference>